<gene>
    <name evidence="1" type="ORF">J2Z21_008316</name>
</gene>
<evidence type="ECO:0000313" key="1">
    <source>
        <dbReference type="EMBL" id="MBP2055302.1"/>
    </source>
</evidence>
<keyword evidence="2" id="KW-1185">Reference proteome</keyword>
<dbReference type="EMBL" id="JAGGLP010000028">
    <property type="protein sequence ID" value="MBP2055302.1"/>
    <property type="molecule type" value="Genomic_DNA"/>
</dbReference>
<name>A0ABS4M6J4_9ACTN</name>
<evidence type="ECO:0008006" key="3">
    <source>
        <dbReference type="Google" id="ProtNLM"/>
    </source>
</evidence>
<organism evidence="1 2">
    <name type="scientific">Streptomyces griseochromogenes</name>
    <dbReference type="NCBI Taxonomy" id="68214"/>
    <lineage>
        <taxon>Bacteria</taxon>
        <taxon>Bacillati</taxon>
        <taxon>Actinomycetota</taxon>
        <taxon>Actinomycetes</taxon>
        <taxon>Kitasatosporales</taxon>
        <taxon>Streptomycetaceae</taxon>
        <taxon>Streptomyces</taxon>
    </lineage>
</organism>
<accession>A0ABS4M6J4</accession>
<protein>
    <recommendedName>
        <fullName evidence="3">Transposase</fullName>
    </recommendedName>
</protein>
<proteinExistence type="predicted"/>
<comment type="caution">
    <text evidence="1">The sequence shown here is derived from an EMBL/GenBank/DDBJ whole genome shotgun (WGS) entry which is preliminary data.</text>
</comment>
<sequence>MKIGHRTPARRNAVNDKRGYVRIGTVTAAALIVRLRS</sequence>
<evidence type="ECO:0000313" key="2">
    <source>
        <dbReference type="Proteomes" id="UP001519309"/>
    </source>
</evidence>
<reference evidence="1 2" key="1">
    <citation type="submission" date="2021-03" db="EMBL/GenBank/DDBJ databases">
        <title>Genomic Encyclopedia of Type Strains, Phase IV (KMG-IV): sequencing the most valuable type-strain genomes for metagenomic binning, comparative biology and taxonomic classification.</title>
        <authorList>
            <person name="Goeker M."/>
        </authorList>
    </citation>
    <scope>NUCLEOTIDE SEQUENCE [LARGE SCALE GENOMIC DNA]</scope>
    <source>
        <strain evidence="1 2">DSM 40499</strain>
    </source>
</reference>
<dbReference type="Proteomes" id="UP001519309">
    <property type="component" value="Unassembled WGS sequence"/>
</dbReference>